<reference evidence="1 2" key="1">
    <citation type="submission" date="2016-06" db="EMBL/GenBank/DDBJ databases">
        <authorList>
            <person name="Kjaerup R.B."/>
            <person name="Dalgaard T.S."/>
            <person name="Juul-Madsen H.R."/>
        </authorList>
    </citation>
    <scope>NUCLEOTIDE SEQUENCE [LARGE SCALE GENOMIC DNA]</scope>
    <source>
        <strain evidence="1">3</strain>
    </source>
</reference>
<dbReference type="Proteomes" id="UP000199169">
    <property type="component" value="Unassembled WGS sequence"/>
</dbReference>
<evidence type="ECO:0000313" key="1">
    <source>
        <dbReference type="EMBL" id="SBT09252.1"/>
    </source>
</evidence>
<proteinExistence type="predicted"/>
<dbReference type="EMBL" id="FLQX01000146">
    <property type="protein sequence ID" value="SBT09252.1"/>
    <property type="molecule type" value="Genomic_DNA"/>
</dbReference>
<organism evidence="1 2">
    <name type="scientific">Candidatus Accumulibacter aalborgensis</name>
    <dbReference type="NCBI Taxonomy" id="1860102"/>
    <lineage>
        <taxon>Bacteria</taxon>
        <taxon>Pseudomonadati</taxon>
        <taxon>Pseudomonadota</taxon>
        <taxon>Betaproteobacteria</taxon>
        <taxon>Candidatus Accumulibacter</taxon>
    </lineage>
</organism>
<gene>
    <name evidence="1" type="ORF">ACCAA_670135</name>
</gene>
<evidence type="ECO:0000313" key="2">
    <source>
        <dbReference type="Proteomes" id="UP000199169"/>
    </source>
</evidence>
<name>A0A1A8XX80_9PROT</name>
<dbReference type="AlphaFoldDB" id="A0A1A8XX80"/>
<dbReference type="STRING" id="1860102.ACCAA_670135"/>
<protein>
    <submittedName>
        <fullName evidence="1">Uncharacterized protein</fullName>
    </submittedName>
</protein>
<accession>A0A1A8XX80</accession>
<sequence length="85" mass="9635">MRHYPVICLSASLVGWILGYMNRNALSPGNNPSGNGAVPNIRTSRCSCRPRRSARFRDVRHSGFCLRITHQRSRLQICNFSVSFL</sequence>
<keyword evidence="2" id="KW-1185">Reference proteome</keyword>